<proteinExistence type="predicted"/>
<feature type="non-terminal residue" evidence="1">
    <location>
        <position position="1"/>
    </location>
</feature>
<sequence>SNNECEDKSRQCGICHQKGHNLQTCLESNKSNENFSSEFSKKILEREQTAKTGQNYEDKSRQYGICH</sequence>
<reference evidence="1 2" key="1">
    <citation type="submission" date="2021-06" db="EMBL/GenBank/DDBJ databases">
        <authorList>
            <person name="Kallberg Y."/>
            <person name="Tangrot J."/>
            <person name="Rosling A."/>
        </authorList>
    </citation>
    <scope>NUCLEOTIDE SEQUENCE [LARGE SCALE GENOMIC DNA]</scope>
    <source>
        <strain evidence="1 2">120-4 pot B 10/14</strain>
    </source>
</reference>
<keyword evidence="2" id="KW-1185">Reference proteome</keyword>
<comment type="caution">
    <text evidence="1">The sequence shown here is derived from an EMBL/GenBank/DDBJ whole genome shotgun (WGS) entry which is preliminary data.</text>
</comment>
<gene>
    <name evidence="1" type="ORF">GMARGA_LOCUS25050</name>
</gene>
<evidence type="ECO:0000313" key="2">
    <source>
        <dbReference type="Proteomes" id="UP000789901"/>
    </source>
</evidence>
<accession>A0ABN7W128</accession>
<protein>
    <submittedName>
        <fullName evidence="1">20222_t:CDS:1</fullName>
    </submittedName>
</protein>
<evidence type="ECO:0000313" key="1">
    <source>
        <dbReference type="EMBL" id="CAG8810216.1"/>
    </source>
</evidence>
<organism evidence="1 2">
    <name type="scientific">Gigaspora margarita</name>
    <dbReference type="NCBI Taxonomy" id="4874"/>
    <lineage>
        <taxon>Eukaryota</taxon>
        <taxon>Fungi</taxon>
        <taxon>Fungi incertae sedis</taxon>
        <taxon>Mucoromycota</taxon>
        <taxon>Glomeromycotina</taxon>
        <taxon>Glomeromycetes</taxon>
        <taxon>Diversisporales</taxon>
        <taxon>Gigasporaceae</taxon>
        <taxon>Gigaspora</taxon>
    </lineage>
</organism>
<dbReference type="EMBL" id="CAJVQB010027252">
    <property type="protein sequence ID" value="CAG8810216.1"/>
    <property type="molecule type" value="Genomic_DNA"/>
</dbReference>
<dbReference type="Proteomes" id="UP000789901">
    <property type="component" value="Unassembled WGS sequence"/>
</dbReference>
<name>A0ABN7W128_GIGMA</name>